<keyword evidence="7" id="KW-0175">Coiled coil</keyword>
<accession>A0ABW4WWP5</accession>
<evidence type="ECO:0000256" key="1">
    <source>
        <dbReference type="ARBA" id="ARBA00004141"/>
    </source>
</evidence>
<dbReference type="Pfam" id="PF01694">
    <property type="entry name" value="Rhomboid"/>
    <property type="match status" value="1"/>
</dbReference>
<evidence type="ECO:0000256" key="8">
    <source>
        <dbReference type="SAM" id="Phobius"/>
    </source>
</evidence>
<evidence type="ECO:0000259" key="9">
    <source>
        <dbReference type="Pfam" id="PF01694"/>
    </source>
</evidence>
<protein>
    <submittedName>
        <fullName evidence="10">Rhomboid family intramembrane serine protease</fullName>
        <ecNumber evidence="10">3.4.21.-</ecNumber>
    </submittedName>
</protein>
<feature type="transmembrane region" description="Helical" evidence="8">
    <location>
        <begin position="96"/>
        <end position="122"/>
    </location>
</feature>
<comment type="subcellular location">
    <subcellularLocation>
        <location evidence="1">Membrane</location>
        <topology evidence="1">Multi-pass membrane protein</topology>
    </subcellularLocation>
</comment>
<dbReference type="Proteomes" id="UP001597369">
    <property type="component" value="Unassembled WGS sequence"/>
</dbReference>
<evidence type="ECO:0000256" key="5">
    <source>
        <dbReference type="ARBA" id="ARBA00022989"/>
    </source>
</evidence>
<feature type="domain" description="Peptidase S54 rhomboid" evidence="9">
    <location>
        <begin position="143"/>
        <end position="280"/>
    </location>
</feature>
<evidence type="ECO:0000256" key="2">
    <source>
        <dbReference type="ARBA" id="ARBA00009045"/>
    </source>
</evidence>
<feature type="transmembrane region" description="Helical" evidence="8">
    <location>
        <begin position="240"/>
        <end position="256"/>
    </location>
</feature>
<dbReference type="GO" id="GO:0008233">
    <property type="term" value="F:peptidase activity"/>
    <property type="evidence" value="ECO:0007669"/>
    <property type="project" value="UniProtKB-KW"/>
</dbReference>
<evidence type="ECO:0000256" key="7">
    <source>
        <dbReference type="SAM" id="Coils"/>
    </source>
</evidence>
<feature type="coiled-coil region" evidence="7">
    <location>
        <begin position="10"/>
        <end position="69"/>
    </location>
</feature>
<evidence type="ECO:0000256" key="3">
    <source>
        <dbReference type="ARBA" id="ARBA00022692"/>
    </source>
</evidence>
<feature type="transmembrane region" description="Helical" evidence="8">
    <location>
        <begin position="262"/>
        <end position="281"/>
    </location>
</feature>
<keyword evidence="3 8" id="KW-0812">Transmembrane</keyword>
<gene>
    <name evidence="10" type="ORF">ACFSKU_07910</name>
</gene>
<keyword evidence="4 10" id="KW-0378">Hydrolase</keyword>
<dbReference type="InterPro" id="IPR035952">
    <property type="entry name" value="Rhomboid-like_sf"/>
</dbReference>
<name>A0ABW4WWP5_9BACT</name>
<dbReference type="GO" id="GO:0006508">
    <property type="term" value="P:proteolysis"/>
    <property type="evidence" value="ECO:0007669"/>
    <property type="project" value="UniProtKB-KW"/>
</dbReference>
<keyword evidence="10" id="KW-0645">Protease</keyword>
<dbReference type="EC" id="3.4.21.-" evidence="10"/>
<feature type="transmembrane region" description="Helical" evidence="8">
    <location>
        <begin position="145"/>
        <end position="172"/>
    </location>
</feature>
<dbReference type="SUPFAM" id="SSF144091">
    <property type="entry name" value="Rhomboid-like"/>
    <property type="match status" value="1"/>
</dbReference>
<keyword evidence="11" id="KW-1185">Reference proteome</keyword>
<reference evidence="11" key="1">
    <citation type="journal article" date="2019" name="Int. J. Syst. Evol. Microbiol.">
        <title>The Global Catalogue of Microorganisms (GCM) 10K type strain sequencing project: providing services to taxonomists for standard genome sequencing and annotation.</title>
        <authorList>
            <consortium name="The Broad Institute Genomics Platform"/>
            <consortium name="The Broad Institute Genome Sequencing Center for Infectious Disease"/>
            <person name="Wu L."/>
            <person name="Ma J."/>
        </authorList>
    </citation>
    <scope>NUCLEOTIDE SEQUENCE [LARGE SCALE GENOMIC DNA]</scope>
    <source>
        <strain evidence="11">JCM 16545</strain>
    </source>
</reference>
<evidence type="ECO:0000256" key="6">
    <source>
        <dbReference type="ARBA" id="ARBA00023136"/>
    </source>
</evidence>
<comment type="caution">
    <text evidence="10">The sequence shown here is derived from an EMBL/GenBank/DDBJ whole genome shotgun (WGS) entry which is preliminary data.</text>
</comment>
<comment type="similarity">
    <text evidence="2">Belongs to the peptidase S54 family.</text>
</comment>
<feature type="transmembrane region" description="Helical" evidence="8">
    <location>
        <begin position="184"/>
        <end position="202"/>
    </location>
</feature>
<dbReference type="EMBL" id="JBHUHV010000022">
    <property type="protein sequence ID" value="MFD2066806.1"/>
    <property type="molecule type" value="Genomic_DNA"/>
</dbReference>
<dbReference type="InterPro" id="IPR022764">
    <property type="entry name" value="Peptidase_S54_rhomboid_dom"/>
</dbReference>
<keyword evidence="6 8" id="KW-0472">Membrane</keyword>
<evidence type="ECO:0000313" key="11">
    <source>
        <dbReference type="Proteomes" id="UP001597369"/>
    </source>
</evidence>
<dbReference type="InterPro" id="IPR050925">
    <property type="entry name" value="Rhomboid_protease_S54"/>
</dbReference>
<feature type="transmembrane region" description="Helical" evidence="8">
    <location>
        <begin position="208"/>
        <end position="228"/>
    </location>
</feature>
<evidence type="ECO:0000256" key="4">
    <source>
        <dbReference type="ARBA" id="ARBA00022801"/>
    </source>
</evidence>
<keyword evidence="5 8" id="KW-1133">Transmembrane helix</keyword>
<sequence>MENKYAADIAEKEDEQLLQLLQESNQLDDEAILAVLEEIEKRNLHVPGLEQLKKDIAESIETQQRLHEAETTVEAEQRTATDKAKDFLKLFVPRPYYFVTPILADLNILIFIAMVIIGVGIMEPEIQDLLNWGANFGPYTLTGEAWRLFSCMFLHIGLLHLLLNMLALVNIGSMLEPLIGKKQFAIAYILCGLSGSVASLWWDPTRVSAGASGAIFGMFGMFLMVMLLERQLPWTNKKAMLLNVGGVIGLNLMFGLKSGIDNAAHIGGLICGLLLGAVLLLRSGRHVAQTYSSFGNIATVIAGVVVLSAMFLSIPKDKVQFVKVMQSFAGNEAKAMEVFRELVQDSTAATASKFNEPLQQSIALWDESIADLAALQSLEGKEAKQVELMLDYARLRKKSYEMVREDLLENRSWLHPKQQQVLYAISTYLQEIEELSNEDLTEPAPTQSTD</sequence>
<dbReference type="PANTHER" id="PTHR43731">
    <property type="entry name" value="RHOMBOID PROTEASE"/>
    <property type="match status" value="1"/>
</dbReference>
<evidence type="ECO:0000313" key="10">
    <source>
        <dbReference type="EMBL" id="MFD2066806.1"/>
    </source>
</evidence>
<dbReference type="PANTHER" id="PTHR43731:SF14">
    <property type="entry name" value="PRESENILIN-ASSOCIATED RHOMBOID-LIKE PROTEIN, MITOCHONDRIAL"/>
    <property type="match status" value="1"/>
</dbReference>
<dbReference type="RefSeq" id="WP_229962669.1">
    <property type="nucleotide sequence ID" value="NZ_JAJJWI010000029.1"/>
</dbReference>
<feature type="transmembrane region" description="Helical" evidence="8">
    <location>
        <begin position="293"/>
        <end position="314"/>
    </location>
</feature>
<proteinExistence type="inferred from homology"/>
<organism evidence="10 11">
    <name type="scientific">Pontibacter silvestris</name>
    <dbReference type="NCBI Taxonomy" id="2305183"/>
    <lineage>
        <taxon>Bacteria</taxon>
        <taxon>Pseudomonadati</taxon>
        <taxon>Bacteroidota</taxon>
        <taxon>Cytophagia</taxon>
        <taxon>Cytophagales</taxon>
        <taxon>Hymenobacteraceae</taxon>
        <taxon>Pontibacter</taxon>
    </lineage>
</organism>
<dbReference type="Gene3D" id="1.20.1540.10">
    <property type="entry name" value="Rhomboid-like"/>
    <property type="match status" value="1"/>
</dbReference>